<gene>
    <name evidence="1" type="ORF">SAMN05444171_2284</name>
</gene>
<name>A0A1H4VGM0_9BRAD</name>
<reference evidence="1 2" key="1">
    <citation type="submission" date="2016-10" db="EMBL/GenBank/DDBJ databases">
        <authorList>
            <person name="de Groot N.N."/>
        </authorList>
    </citation>
    <scope>NUCLEOTIDE SEQUENCE [LARGE SCALE GENOMIC DNA]</scope>
    <source>
        <strain evidence="1 2">GAS522</strain>
    </source>
</reference>
<protein>
    <submittedName>
        <fullName evidence="1">Uncharacterized protein</fullName>
    </submittedName>
</protein>
<dbReference type="Proteomes" id="UP000183208">
    <property type="component" value="Unassembled WGS sequence"/>
</dbReference>
<sequence>MLTKRLPKFQPTVVALMSHQGHRRSGAIDVTRPLPFTALPRPALADLAKDLLRKKDDEE</sequence>
<organism evidence="1 2">
    <name type="scientific">Bradyrhizobium lablabi</name>
    <dbReference type="NCBI Taxonomy" id="722472"/>
    <lineage>
        <taxon>Bacteria</taxon>
        <taxon>Pseudomonadati</taxon>
        <taxon>Pseudomonadota</taxon>
        <taxon>Alphaproteobacteria</taxon>
        <taxon>Hyphomicrobiales</taxon>
        <taxon>Nitrobacteraceae</taxon>
        <taxon>Bradyrhizobium</taxon>
    </lineage>
</organism>
<dbReference type="AlphaFoldDB" id="A0A1H4VGM0"/>
<accession>A0A1H4VGM0</accession>
<dbReference type="EMBL" id="FNTI01000001">
    <property type="protein sequence ID" value="SEC79748.1"/>
    <property type="molecule type" value="Genomic_DNA"/>
</dbReference>
<evidence type="ECO:0000313" key="1">
    <source>
        <dbReference type="EMBL" id="SEC79748.1"/>
    </source>
</evidence>
<proteinExistence type="predicted"/>
<evidence type="ECO:0000313" key="2">
    <source>
        <dbReference type="Proteomes" id="UP000183208"/>
    </source>
</evidence>